<name>A0A087SJH9_AUXPR</name>
<reference evidence="3 4" key="1">
    <citation type="journal article" date="2014" name="BMC Genomics">
        <title>Oil accumulation mechanisms of the oleaginous microalga Chlorella protothecoides revealed through its genome, transcriptomes, and proteomes.</title>
        <authorList>
            <person name="Gao C."/>
            <person name="Wang Y."/>
            <person name="Shen Y."/>
            <person name="Yan D."/>
            <person name="He X."/>
            <person name="Dai J."/>
            <person name="Wu Q."/>
        </authorList>
    </citation>
    <scope>NUCLEOTIDE SEQUENCE [LARGE SCALE GENOMIC DNA]</scope>
    <source>
        <strain evidence="3 4">0710</strain>
    </source>
</reference>
<dbReference type="EMBL" id="KL662123">
    <property type="protein sequence ID" value="KFM25883.1"/>
    <property type="molecule type" value="Genomic_DNA"/>
</dbReference>
<accession>A0A087SJH9</accession>
<keyword evidence="4" id="KW-1185">Reference proteome</keyword>
<dbReference type="GeneID" id="23612888"/>
<dbReference type="KEGG" id="apro:F751_1497"/>
<feature type="compositionally biased region" description="Basic residues" evidence="1">
    <location>
        <begin position="371"/>
        <end position="380"/>
    </location>
</feature>
<dbReference type="AlphaFoldDB" id="A0A087SJH9"/>
<evidence type="ECO:0000313" key="3">
    <source>
        <dbReference type="EMBL" id="KFM25883.1"/>
    </source>
</evidence>
<dbReference type="RefSeq" id="XP_011398779.1">
    <property type="nucleotide sequence ID" value="XM_011400477.1"/>
</dbReference>
<evidence type="ECO:0008006" key="5">
    <source>
        <dbReference type="Google" id="ProtNLM"/>
    </source>
</evidence>
<protein>
    <recommendedName>
        <fullName evidence="5">Cleavage/polyadenylation specificity factor A subunit N-terminal domain-containing protein</fullName>
    </recommendedName>
</protein>
<gene>
    <name evidence="3" type="ORF">F751_1497</name>
</gene>
<evidence type="ECO:0000313" key="4">
    <source>
        <dbReference type="Proteomes" id="UP000028924"/>
    </source>
</evidence>
<proteinExistence type="predicted"/>
<sequence length="422" mass="41879">MRGVVLLLIASISCATAPVSALAAWYQPGALNLLVGLEDGTLQALLVPRDGLTEAAETGIPAGVAPGAAAAPLDCRSPCSIRALRLIGNAKRRRGRDGVLPGGPVLVSVLARGGLDASEPSTAFVVRVPGASEALFDRLGPALASSQPLESPGIALLARGVLTGRAFAAAGAEGLSPPEPCLGLAGDELMAAAQGPHAVHALTRAGRLASLRLGRGGRPGCTLAAQRALPPALTERDVALTAAGGHTVIVAGGGTLAAYEAGGRGSPRGPALAARQPLAAVLAAVLSRGGRLPDSEGGMGVLLEGSASGHVAVALAGQTLAIFCLAQPQGPALPRGQGLAAGAVQILQGLTSRTGLKSHAPSGARGGAGGKSKRAHRRAHSPPLRGRADTASFENLGGSEDDNDASVHMLLSELDVEVLEEG</sequence>
<feature type="chain" id="PRO_5001828880" description="Cleavage/polyadenylation specificity factor A subunit N-terminal domain-containing protein" evidence="2">
    <location>
        <begin position="22"/>
        <end position="422"/>
    </location>
</feature>
<feature type="signal peptide" evidence="2">
    <location>
        <begin position="1"/>
        <end position="21"/>
    </location>
</feature>
<evidence type="ECO:0000256" key="1">
    <source>
        <dbReference type="SAM" id="MobiDB-lite"/>
    </source>
</evidence>
<evidence type="ECO:0000256" key="2">
    <source>
        <dbReference type="SAM" id="SignalP"/>
    </source>
</evidence>
<dbReference type="Proteomes" id="UP000028924">
    <property type="component" value="Unassembled WGS sequence"/>
</dbReference>
<keyword evidence="2" id="KW-0732">Signal</keyword>
<feature type="region of interest" description="Disordered" evidence="1">
    <location>
        <begin position="354"/>
        <end position="404"/>
    </location>
</feature>
<organism evidence="3 4">
    <name type="scientific">Auxenochlorella protothecoides</name>
    <name type="common">Green microalga</name>
    <name type="synonym">Chlorella protothecoides</name>
    <dbReference type="NCBI Taxonomy" id="3075"/>
    <lineage>
        <taxon>Eukaryota</taxon>
        <taxon>Viridiplantae</taxon>
        <taxon>Chlorophyta</taxon>
        <taxon>core chlorophytes</taxon>
        <taxon>Trebouxiophyceae</taxon>
        <taxon>Chlorellales</taxon>
        <taxon>Chlorellaceae</taxon>
        <taxon>Auxenochlorella</taxon>
    </lineage>
</organism>